<accession>A0ABT1F7L2</accession>
<dbReference type="RefSeq" id="WP_253565109.1">
    <property type="nucleotide sequence ID" value="NZ_JAMZEK010000001.1"/>
</dbReference>
<dbReference type="PROSITE" id="PS51257">
    <property type="entry name" value="PROKAR_LIPOPROTEIN"/>
    <property type="match status" value="1"/>
</dbReference>
<evidence type="ECO:0000313" key="4">
    <source>
        <dbReference type="Proteomes" id="UP001204615"/>
    </source>
</evidence>
<dbReference type="Proteomes" id="UP001204615">
    <property type="component" value="Unassembled WGS sequence"/>
</dbReference>
<dbReference type="EMBL" id="JAMZEK010000001">
    <property type="protein sequence ID" value="MCP1373354.1"/>
    <property type="molecule type" value="Genomic_DNA"/>
</dbReference>
<dbReference type="SUPFAM" id="SSF56935">
    <property type="entry name" value="Porins"/>
    <property type="match status" value="1"/>
</dbReference>
<name>A0ABT1F7L2_9GAMM</name>
<dbReference type="Pfam" id="PF04575">
    <property type="entry name" value="SlipAM"/>
    <property type="match status" value="1"/>
</dbReference>
<sequence length="437" mass="48922">MSAKHRCSRRTLAATITSLFACAGARAGQLDYTLYTGIEHSDNIALSATNPISQNTLIPGATFRFDQQGSDLQAHVLGSIEYRDYLGSRFSNQTQTQLSGQANWTISPQRLDFVVEDYAAVQPVDPTVSNSPANLQQTNVLSLGPTLRFDLVSAWHGQVDARYIDSRAQKTKQFDSQRGQFAARLIHDFSHSALGSLNAETQTVHYTSALPGSDYRRDQVYGRYQGSSAHTELDVSAGWNHLQFDQGSPRTYSGSLLSATGTWHPSDANSLSVNLARQYTDAAQSMIQPDLTSPVESRTGIVTGKTVVGPQVYLERRAELAYAWRSDRLTFSLAPYYHKLSYVNDTTYNQVGRGANIGLDYRFRPTLQLSAFANGERLRYDTLQRLDRTVSYEVALTDQRTVHWSWRVSFLHQQRHSDAAGQSFHENRIYVGVIFRR</sequence>
<evidence type="ECO:0000259" key="2">
    <source>
        <dbReference type="Pfam" id="PF04575"/>
    </source>
</evidence>
<feature type="chain" id="PRO_5047254177" evidence="1">
    <location>
        <begin position="28"/>
        <end position="437"/>
    </location>
</feature>
<evidence type="ECO:0000313" key="3">
    <source>
        <dbReference type="EMBL" id="MCP1373354.1"/>
    </source>
</evidence>
<keyword evidence="4" id="KW-1185">Reference proteome</keyword>
<gene>
    <name evidence="3" type="ORF">NC595_04700</name>
</gene>
<keyword evidence="1" id="KW-0732">Signal</keyword>
<comment type="caution">
    <text evidence="3">The sequence shown here is derived from an EMBL/GenBank/DDBJ whole genome shotgun (WGS) entry which is preliminary data.</text>
</comment>
<protein>
    <submittedName>
        <fullName evidence="3">Outer membrane beta-barrel protein</fullName>
    </submittedName>
</protein>
<reference evidence="3 4" key="1">
    <citation type="submission" date="2022-06" db="EMBL/GenBank/DDBJ databases">
        <title>Dyella sp. Sa strain:Sa Genome sequencing.</title>
        <authorList>
            <person name="Park S."/>
        </authorList>
    </citation>
    <scope>NUCLEOTIDE SEQUENCE [LARGE SCALE GENOMIC DNA]</scope>
    <source>
        <strain evidence="3 4">Sa</strain>
    </source>
</reference>
<organism evidence="3 4">
    <name type="scientific">Dyella lutea</name>
    <dbReference type="NCBI Taxonomy" id="2950441"/>
    <lineage>
        <taxon>Bacteria</taxon>
        <taxon>Pseudomonadati</taxon>
        <taxon>Pseudomonadota</taxon>
        <taxon>Gammaproteobacteria</taxon>
        <taxon>Lysobacterales</taxon>
        <taxon>Rhodanobacteraceae</taxon>
        <taxon>Dyella</taxon>
    </lineage>
</organism>
<feature type="signal peptide" evidence="1">
    <location>
        <begin position="1"/>
        <end position="27"/>
    </location>
</feature>
<evidence type="ECO:0000256" key="1">
    <source>
        <dbReference type="SAM" id="SignalP"/>
    </source>
</evidence>
<proteinExistence type="predicted"/>
<feature type="domain" description="Surface lipoprotein assembly modifier C-terminal" evidence="2">
    <location>
        <begin position="315"/>
        <end position="434"/>
    </location>
</feature>
<dbReference type="InterPro" id="IPR007655">
    <property type="entry name" value="Slam_C"/>
</dbReference>